<dbReference type="Proteomes" id="UP001164539">
    <property type="component" value="Chromosome 7"/>
</dbReference>
<name>A0ACC1XX55_MELAZ</name>
<protein>
    <submittedName>
        <fullName evidence="1">Cytochrome P450</fullName>
    </submittedName>
</protein>
<comment type="caution">
    <text evidence="1">The sequence shown here is derived from an EMBL/GenBank/DDBJ whole genome shotgun (WGS) entry which is preliminary data.</text>
</comment>
<keyword evidence="2" id="KW-1185">Reference proteome</keyword>
<evidence type="ECO:0000313" key="2">
    <source>
        <dbReference type="Proteomes" id="UP001164539"/>
    </source>
</evidence>
<sequence>MLTAALLNINQLHDKVAELLEKTNGSFSINGAWIAQKDMFLTSDPANVQHIMSTNFTKYHKGSEGRKRFDIFGERGLFNSDFEEWKHQRKMARAFINHQQFQQLMGKIVPEIIQTGLIPVLEHACEEEMVVDLQDLLKRSTFDFACMIATGCNPNSLSVKFPEMKFPDAIDDACEAILFRHLFPESLWKLQNWLGFGKEKKLADGWKTIDKFWEEKLKKSIENSSRNEEIYSLLNCYLTEHEVTGPKPAENVMRDNITGLIFATEGTTSIALTWFFWLISKNPSVETKIREEIAINFPDSIRLNELSKLVYLHAALCETLRLFPPVPFEIRIPLQPDVLPSGHLVNQNTNVFISAYAMARMTSVWGENCREFTPERWITGDGGIKHEPPHKFFSFNAGPRICIGKDIAFTLMKATAATIIRNYDIQVLKNHPVTYNLSISFRMKHGLLARVYKKSSN</sequence>
<dbReference type="EMBL" id="CM051400">
    <property type="protein sequence ID" value="KAJ4715538.1"/>
    <property type="molecule type" value="Genomic_DNA"/>
</dbReference>
<accession>A0ACC1XX55</accession>
<organism evidence="1 2">
    <name type="scientific">Melia azedarach</name>
    <name type="common">Chinaberry tree</name>
    <dbReference type="NCBI Taxonomy" id="155640"/>
    <lineage>
        <taxon>Eukaryota</taxon>
        <taxon>Viridiplantae</taxon>
        <taxon>Streptophyta</taxon>
        <taxon>Embryophyta</taxon>
        <taxon>Tracheophyta</taxon>
        <taxon>Spermatophyta</taxon>
        <taxon>Magnoliopsida</taxon>
        <taxon>eudicotyledons</taxon>
        <taxon>Gunneridae</taxon>
        <taxon>Pentapetalae</taxon>
        <taxon>rosids</taxon>
        <taxon>malvids</taxon>
        <taxon>Sapindales</taxon>
        <taxon>Meliaceae</taxon>
        <taxon>Melia</taxon>
    </lineage>
</organism>
<evidence type="ECO:0000313" key="1">
    <source>
        <dbReference type="EMBL" id="KAJ4715538.1"/>
    </source>
</evidence>
<gene>
    <name evidence="1" type="ORF">OWV82_013882</name>
</gene>
<reference evidence="1 2" key="1">
    <citation type="journal article" date="2023" name="Science">
        <title>Complex scaffold remodeling in plant triterpene biosynthesis.</title>
        <authorList>
            <person name="De La Pena R."/>
            <person name="Hodgson H."/>
            <person name="Liu J.C."/>
            <person name="Stephenson M.J."/>
            <person name="Martin A.C."/>
            <person name="Owen C."/>
            <person name="Harkess A."/>
            <person name="Leebens-Mack J."/>
            <person name="Jimenez L.E."/>
            <person name="Osbourn A."/>
            <person name="Sattely E.S."/>
        </authorList>
    </citation>
    <scope>NUCLEOTIDE SEQUENCE [LARGE SCALE GENOMIC DNA]</scope>
    <source>
        <strain evidence="2">cv. JPN11</strain>
        <tissue evidence="1">Leaf</tissue>
    </source>
</reference>
<proteinExistence type="predicted"/>